<proteinExistence type="predicted"/>
<keyword evidence="3" id="KW-1185">Reference proteome</keyword>
<comment type="caution">
    <text evidence="2">The sequence shown here is derived from an EMBL/GenBank/DDBJ whole genome shotgun (WGS) entry which is preliminary data.</text>
</comment>
<gene>
    <name evidence="2" type="ORF">DERF_014873</name>
</gene>
<dbReference type="AlphaFoldDB" id="A0A922HN29"/>
<dbReference type="EMBL" id="ASGP02000008">
    <property type="protein sequence ID" value="KAH9494162.1"/>
    <property type="molecule type" value="Genomic_DNA"/>
</dbReference>
<dbReference type="Proteomes" id="UP000790347">
    <property type="component" value="Unassembled WGS sequence"/>
</dbReference>
<name>A0A922HN29_DERFA</name>
<evidence type="ECO:0000256" key="1">
    <source>
        <dbReference type="SAM" id="MobiDB-lite"/>
    </source>
</evidence>
<reference evidence="2" key="2">
    <citation type="journal article" date="2022" name="Res Sq">
        <title>Comparative Genomics Reveals Insights into the Divergent Evolution of Astigmatic Mites and Household Pest Adaptations.</title>
        <authorList>
            <person name="Xiong Q."/>
            <person name="Wan A.T.-Y."/>
            <person name="Liu X.-Y."/>
            <person name="Fung C.S.-H."/>
            <person name="Xiao X."/>
            <person name="Malainual N."/>
            <person name="Hou J."/>
            <person name="Wang L."/>
            <person name="Wang M."/>
            <person name="Yang K."/>
            <person name="Cui Y."/>
            <person name="Leung E."/>
            <person name="Nong W."/>
            <person name="Shin S.-K."/>
            <person name="Au S."/>
            <person name="Jeong K.Y."/>
            <person name="Chew F.T."/>
            <person name="Hui J."/>
            <person name="Leung T.F."/>
            <person name="Tungtrongchitr A."/>
            <person name="Zhong N."/>
            <person name="Liu Z."/>
            <person name="Tsui S."/>
        </authorList>
    </citation>
    <scope>NUCLEOTIDE SEQUENCE</scope>
    <source>
        <strain evidence="2">Derf</strain>
        <tissue evidence="2">Whole organism</tissue>
    </source>
</reference>
<feature type="region of interest" description="Disordered" evidence="1">
    <location>
        <begin position="1"/>
        <end position="23"/>
    </location>
</feature>
<accession>A0A922HN29</accession>
<organism evidence="2 3">
    <name type="scientific">Dermatophagoides farinae</name>
    <name type="common">American house dust mite</name>
    <dbReference type="NCBI Taxonomy" id="6954"/>
    <lineage>
        <taxon>Eukaryota</taxon>
        <taxon>Metazoa</taxon>
        <taxon>Ecdysozoa</taxon>
        <taxon>Arthropoda</taxon>
        <taxon>Chelicerata</taxon>
        <taxon>Arachnida</taxon>
        <taxon>Acari</taxon>
        <taxon>Acariformes</taxon>
        <taxon>Sarcoptiformes</taxon>
        <taxon>Astigmata</taxon>
        <taxon>Psoroptidia</taxon>
        <taxon>Analgoidea</taxon>
        <taxon>Pyroglyphidae</taxon>
        <taxon>Dermatophagoidinae</taxon>
        <taxon>Dermatophagoides</taxon>
    </lineage>
</organism>
<evidence type="ECO:0000313" key="2">
    <source>
        <dbReference type="EMBL" id="KAH9494162.1"/>
    </source>
</evidence>
<evidence type="ECO:0000313" key="3">
    <source>
        <dbReference type="Proteomes" id="UP000790347"/>
    </source>
</evidence>
<protein>
    <submittedName>
        <fullName evidence="2">Uncharacterized protein</fullName>
    </submittedName>
</protein>
<sequence length="77" mass="8678">MNRKKTKITTASGGSLGSLVEEERKQMEPRSLRFGRFNQRLQPTTTEMDLFGDCSFVFSAASFGAFRAEDAKPRSIR</sequence>
<reference evidence="2" key="1">
    <citation type="submission" date="2013-05" db="EMBL/GenBank/DDBJ databases">
        <authorList>
            <person name="Yim A.K.Y."/>
            <person name="Chan T.F."/>
            <person name="Ji K.M."/>
            <person name="Liu X.Y."/>
            <person name="Zhou J.W."/>
            <person name="Li R.Q."/>
            <person name="Yang K.Y."/>
            <person name="Li J."/>
            <person name="Li M."/>
            <person name="Law P.T.W."/>
            <person name="Wu Y.L."/>
            <person name="Cai Z.L."/>
            <person name="Qin H."/>
            <person name="Bao Y."/>
            <person name="Leung R.K.K."/>
            <person name="Ng P.K.S."/>
            <person name="Zou J."/>
            <person name="Zhong X.J."/>
            <person name="Ran P.X."/>
            <person name="Zhong N.S."/>
            <person name="Liu Z.G."/>
            <person name="Tsui S.K.W."/>
        </authorList>
    </citation>
    <scope>NUCLEOTIDE SEQUENCE</scope>
    <source>
        <strain evidence="2">Derf</strain>
        <tissue evidence="2">Whole organism</tissue>
    </source>
</reference>